<keyword evidence="3" id="KW-1185">Reference proteome</keyword>
<dbReference type="EMBL" id="FOXO01000006">
    <property type="protein sequence ID" value="SFP68538.1"/>
    <property type="molecule type" value="Genomic_DNA"/>
</dbReference>
<dbReference type="GO" id="GO:0006355">
    <property type="term" value="P:regulation of DNA-templated transcription"/>
    <property type="evidence" value="ECO:0007669"/>
    <property type="project" value="InterPro"/>
</dbReference>
<protein>
    <submittedName>
        <fullName evidence="2">Predicted nuclease of the RNAse H fold, HicB family</fullName>
    </submittedName>
</protein>
<evidence type="ECO:0000259" key="1">
    <source>
        <dbReference type="Pfam" id="PF15919"/>
    </source>
</evidence>
<dbReference type="Proteomes" id="UP000182624">
    <property type="component" value="Unassembled WGS sequence"/>
</dbReference>
<proteinExistence type="predicted"/>
<dbReference type="SUPFAM" id="SSF143100">
    <property type="entry name" value="TTHA1013/TTHA0281-like"/>
    <property type="match status" value="1"/>
</dbReference>
<feature type="domain" description="HicB-like antitoxin of toxin-antitoxin system" evidence="1">
    <location>
        <begin position="16"/>
        <end position="76"/>
    </location>
</feature>
<dbReference type="PANTHER" id="PTHR34504">
    <property type="entry name" value="ANTITOXIN HICB"/>
    <property type="match status" value="1"/>
</dbReference>
<dbReference type="Gene3D" id="1.10.1220.10">
    <property type="entry name" value="Met repressor-like"/>
    <property type="match status" value="1"/>
</dbReference>
<reference evidence="3" key="1">
    <citation type="submission" date="2016-10" db="EMBL/GenBank/DDBJ databases">
        <authorList>
            <person name="Varghese N."/>
            <person name="Submissions S."/>
        </authorList>
    </citation>
    <scope>NUCLEOTIDE SEQUENCE [LARGE SCALE GENOMIC DNA]</scope>
    <source>
        <strain evidence="3">P18</strain>
    </source>
</reference>
<dbReference type="PANTHER" id="PTHR34504:SF4">
    <property type="entry name" value="ANTITOXIN HICB"/>
    <property type="match status" value="1"/>
</dbReference>
<sequence length="123" mass="14095">MKKIEDYVDLPYKMEIVKDLDEGGYVVSFPDLPGCLTVGETIEEAIKNAEDAKRTWLEAAIEEQIEISIPENKEKYSGQFKLRIPKSLHRILAEQSKREGISMNQYCVYLLSRNIALSTNKLN</sequence>
<dbReference type="Gene3D" id="3.30.160.250">
    <property type="match status" value="1"/>
</dbReference>
<dbReference type="InterPro" id="IPR031807">
    <property type="entry name" value="HicB-like"/>
</dbReference>
<evidence type="ECO:0000313" key="2">
    <source>
        <dbReference type="EMBL" id="SFP68538.1"/>
    </source>
</evidence>
<dbReference type="InterPro" id="IPR013321">
    <property type="entry name" value="Arc_rbn_hlx_hlx"/>
</dbReference>
<gene>
    <name evidence="2" type="ORF">SAMN04487928_10615</name>
</gene>
<dbReference type="SUPFAM" id="SSF47598">
    <property type="entry name" value="Ribbon-helix-helix"/>
    <property type="match status" value="1"/>
</dbReference>
<dbReference type="Pfam" id="PF15919">
    <property type="entry name" value="HicB_lk_antitox"/>
    <property type="match status" value="1"/>
</dbReference>
<dbReference type="OrthoDB" id="5419659at2"/>
<dbReference type="InterPro" id="IPR051404">
    <property type="entry name" value="TA_system_antitoxin"/>
</dbReference>
<organism evidence="2 3">
    <name type="scientific">Butyrivibrio proteoclasticus</name>
    <dbReference type="NCBI Taxonomy" id="43305"/>
    <lineage>
        <taxon>Bacteria</taxon>
        <taxon>Bacillati</taxon>
        <taxon>Bacillota</taxon>
        <taxon>Clostridia</taxon>
        <taxon>Lachnospirales</taxon>
        <taxon>Lachnospiraceae</taxon>
        <taxon>Butyrivibrio</taxon>
    </lineage>
</organism>
<dbReference type="RefSeq" id="WP_074885342.1">
    <property type="nucleotide sequence ID" value="NZ_FOXO01000006.1"/>
</dbReference>
<name>A0A1I5SCN7_9FIRM</name>
<dbReference type="InterPro" id="IPR010985">
    <property type="entry name" value="Ribbon_hlx_hlx"/>
</dbReference>
<dbReference type="InterPro" id="IPR035069">
    <property type="entry name" value="TTHA1013/TTHA0281-like"/>
</dbReference>
<accession>A0A1I5SCN7</accession>
<evidence type="ECO:0000313" key="3">
    <source>
        <dbReference type="Proteomes" id="UP000182624"/>
    </source>
</evidence>
<dbReference type="AlphaFoldDB" id="A0A1I5SCN7"/>